<sequence>MSILVSVGAQSGQVIIVGGGILGTMHAIMARRRGLAVTHLEREPEGRGASVRNFGLVWVSGRRAGPELALALRARELWESIGAQAPGAGFRPAGSLTIASTEAELAVMREAVNLPDAKRREFEVLSPAEVRSVNPALNGEFLGGLWCRADGIVEPRLALPALRSSLAAGGPGYEWLPGREAVELAPGAVRDHRGDWHRGDLVVLCTGANFTGVAGPHLTAAGALASAPGSGGAGLRRVRLQMLQTRPFPGRLTTSVADGDSLRYYPAYDVPALASLPPQAPVAAENRAQLLMVQRLDGSLTIGDTHEYDEPFTFDVDEDAYHHLVARAAALLGAALPPVQRRWAGVYSEVTGTPALYHRSTVMPGVVLVTGPGGRGMTCSPAIAEETFL</sequence>
<dbReference type="SUPFAM" id="SSF51905">
    <property type="entry name" value="FAD/NAD(P)-binding domain"/>
    <property type="match status" value="1"/>
</dbReference>
<dbReference type="EMBL" id="RPFW01000002">
    <property type="protein sequence ID" value="TVZ05206.1"/>
    <property type="molecule type" value="Genomic_DNA"/>
</dbReference>
<accession>A0A6P2C422</accession>
<gene>
    <name evidence="6" type="ORF">EAS64_11485</name>
</gene>
<dbReference type="GO" id="GO:0016491">
    <property type="term" value="F:oxidoreductase activity"/>
    <property type="evidence" value="ECO:0007669"/>
    <property type="project" value="UniProtKB-KW"/>
</dbReference>
<dbReference type="InterPro" id="IPR006076">
    <property type="entry name" value="FAD-dep_OxRdtase"/>
</dbReference>
<dbReference type="AlphaFoldDB" id="A0A6P2C422"/>
<dbReference type="Pfam" id="PF01266">
    <property type="entry name" value="DAO"/>
    <property type="match status" value="1"/>
</dbReference>
<keyword evidence="3" id="KW-0285">Flavoprotein</keyword>
<keyword evidence="7" id="KW-1185">Reference proteome</keyword>
<evidence type="ECO:0000256" key="1">
    <source>
        <dbReference type="ARBA" id="ARBA00001974"/>
    </source>
</evidence>
<dbReference type="Gene3D" id="3.30.9.10">
    <property type="entry name" value="D-Amino Acid Oxidase, subunit A, domain 2"/>
    <property type="match status" value="1"/>
</dbReference>
<protein>
    <submittedName>
        <fullName evidence="6">TIGR03364 family FAD-dependent oxidoreductase</fullName>
    </submittedName>
</protein>
<evidence type="ECO:0000313" key="7">
    <source>
        <dbReference type="Proteomes" id="UP000460272"/>
    </source>
</evidence>
<dbReference type="InterPro" id="IPR036188">
    <property type="entry name" value="FAD/NAD-bd_sf"/>
</dbReference>
<dbReference type="OrthoDB" id="9799943at2"/>
<proteinExistence type="inferred from homology"/>
<evidence type="ECO:0000256" key="2">
    <source>
        <dbReference type="ARBA" id="ARBA00009410"/>
    </source>
</evidence>
<name>A0A6P2C422_9ACTN</name>
<dbReference type="GO" id="GO:0005737">
    <property type="term" value="C:cytoplasm"/>
    <property type="evidence" value="ECO:0007669"/>
    <property type="project" value="TreeGrafter"/>
</dbReference>
<dbReference type="NCBIfam" id="TIGR03364">
    <property type="entry name" value="HpnW_proposed"/>
    <property type="match status" value="1"/>
</dbReference>
<reference evidence="6 7" key="1">
    <citation type="submission" date="2018-11" db="EMBL/GenBank/DDBJ databases">
        <title>Trebonia kvetii gen.nov., sp.nov., a novel acidophilic actinobacterium, and proposal of the new actinobacterial family Treboniaceae fam. nov.</title>
        <authorList>
            <person name="Rapoport D."/>
            <person name="Sagova-Mareckova M."/>
            <person name="Sedlacek I."/>
            <person name="Provaznik J."/>
            <person name="Kralova S."/>
            <person name="Pavlinic D."/>
            <person name="Benes V."/>
            <person name="Kopecky J."/>
        </authorList>
    </citation>
    <scope>NUCLEOTIDE SEQUENCE [LARGE SCALE GENOMIC DNA]</scope>
    <source>
        <strain evidence="6 7">15Tr583</strain>
    </source>
</reference>
<dbReference type="Proteomes" id="UP000460272">
    <property type="component" value="Unassembled WGS sequence"/>
</dbReference>
<feature type="domain" description="FAD dependent oxidoreductase" evidence="5">
    <location>
        <begin position="14"/>
        <end position="387"/>
    </location>
</feature>
<dbReference type="Gene3D" id="3.50.50.60">
    <property type="entry name" value="FAD/NAD(P)-binding domain"/>
    <property type="match status" value="1"/>
</dbReference>
<evidence type="ECO:0000259" key="5">
    <source>
        <dbReference type="Pfam" id="PF01266"/>
    </source>
</evidence>
<evidence type="ECO:0000256" key="4">
    <source>
        <dbReference type="ARBA" id="ARBA00023002"/>
    </source>
</evidence>
<comment type="cofactor">
    <cofactor evidence="1">
        <name>FAD</name>
        <dbReference type="ChEBI" id="CHEBI:57692"/>
    </cofactor>
</comment>
<dbReference type="InterPro" id="IPR017741">
    <property type="entry name" value="FAD-dependent_OxRdtase_HpnW"/>
</dbReference>
<evidence type="ECO:0000313" key="6">
    <source>
        <dbReference type="EMBL" id="TVZ05206.1"/>
    </source>
</evidence>
<comment type="similarity">
    <text evidence="2">Belongs to the DadA oxidoreductase family.</text>
</comment>
<dbReference type="PANTHER" id="PTHR13847:SF286">
    <property type="entry name" value="D-AMINO ACID DEHYDROGENASE"/>
    <property type="match status" value="1"/>
</dbReference>
<evidence type="ECO:0000256" key="3">
    <source>
        <dbReference type="ARBA" id="ARBA00022630"/>
    </source>
</evidence>
<comment type="caution">
    <text evidence="6">The sequence shown here is derived from an EMBL/GenBank/DDBJ whole genome shotgun (WGS) entry which is preliminary data.</text>
</comment>
<dbReference type="PANTHER" id="PTHR13847">
    <property type="entry name" value="SARCOSINE DEHYDROGENASE-RELATED"/>
    <property type="match status" value="1"/>
</dbReference>
<organism evidence="6 7">
    <name type="scientific">Trebonia kvetii</name>
    <dbReference type="NCBI Taxonomy" id="2480626"/>
    <lineage>
        <taxon>Bacteria</taxon>
        <taxon>Bacillati</taxon>
        <taxon>Actinomycetota</taxon>
        <taxon>Actinomycetes</taxon>
        <taxon>Streptosporangiales</taxon>
        <taxon>Treboniaceae</taxon>
        <taxon>Trebonia</taxon>
    </lineage>
</organism>
<keyword evidence="4" id="KW-0560">Oxidoreductase</keyword>